<dbReference type="PROSITE" id="PS50067">
    <property type="entry name" value="KINESIN_MOTOR_2"/>
    <property type="match status" value="1"/>
</dbReference>
<comment type="subcellular location">
    <subcellularLocation>
        <location evidence="1">Cytoplasm</location>
        <location evidence="1">Cytoskeleton</location>
    </subcellularLocation>
</comment>
<organism evidence="11 12">
    <name type="scientific">Leptidea sinapis</name>
    <dbReference type="NCBI Taxonomy" id="189913"/>
    <lineage>
        <taxon>Eukaryota</taxon>
        <taxon>Metazoa</taxon>
        <taxon>Ecdysozoa</taxon>
        <taxon>Arthropoda</taxon>
        <taxon>Hexapoda</taxon>
        <taxon>Insecta</taxon>
        <taxon>Pterygota</taxon>
        <taxon>Neoptera</taxon>
        <taxon>Endopterygota</taxon>
        <taxon>Lepidoptera</taxon>
        <taxon>Glossata</taxon>
        <taxon>Ditrysia</taxon>
        <taxon>Papilionoidea</taxon>
        <taxon>Pieridae</taxon>
        <taxon>Dismorphiinae</taxon>
        <taxon>Leptidea</taxon>
    </lineage>
</organism>
<evidence type="ECO:0000256" key="1">
    <source>
        <dbReference type="ARBA" id="ARBA00004245"/>
    </source>
</evidence>
<protein>
    <recommendedName>
        <fullName evidence="10">Kinesin motor domain-containing protein</fullName>
    </recommendedName>
</protein>
<evidence type="ECO:0000256" key="9">
    <source>
        <dbReference type="SAM" id="MobiDB-lite"/>
    </source>
</evidence>
<keyword evidence="6" id="KW-0206">Cytoskeleton</keyword>
<dbReference type="Proteomes" id="UP000324832">
    <property type="component" value="Unassembled WGS sequence"/>
</dbReference>
<keyword evidence="5 7" id="KW-0505">Motor protein</keyword>
<keyword evidence="6" id="KW-0963">Cytoplasm</keyword>
<dbReference type="InterPro" id="IPR027417">
    <property type="entry name" value="P-loop_NTPase"/>
</dbReference>
<dbReference type="GO" id="GO:0016887">
    <property type="term" value="F:ATP hydrolysis activity"/>
    <property type="evidence" value="ECO:0007669"/>
    <property type="project" value="TreeGrafter"/>
</dbReference>
<dbReference type="InterPro" id="IPR027640">
    <property type="entry name" value="Kinesin-like_fam"/>
</dbReference>
<reference evidence="11 12" key="1">
    <citation type="submission" date="2017-07" db="EMBL/GenBank/DDBJ databases">
        <authorList>
            <person name="Talla V."/>
            <person name="Backstrom N."/>
        </authorList>
    </citation>
    <scope>NUCLEOTIDE SEQUENCE [LARGE SCALE GENOMIC DNA]</scope>
</reference>
<comment type="similarity">
    <text evidence="7">Belongs to the TRAFAC class myosin-kinesin ATPase superfamily. Kinesin family.</text>
</comment>
<evidence type="ECO:0000259" key="10">
    <source>
        <dbReference type="PROSITE" id="PS50067"/>
    </source>
</evidence>
<dbReference type="SUPFAM" id="SSF52540">
    <property type="entry name" value="P-loop containing nucleoside triphosphate hydrolases"/>
    <property type="match status" value="1"/>
</dbReference>
<keyword evidence="12" id="KW-1185">Reference proteome</keyword>
<sequence>MHDRVTESLSNRDVPSFIEARPPLITNPFMRPRPEKGRNLMDLFEEESEFEESDLVQVYLRVKPCNKPNNLYDVRSDRCLVTSLDTTTAGHGRRTQHNVSKMYTFSHIFGPDTDQGEIFEHVVKDNLKKLLEGRSFTLLTYGASGSGKTFTLMGTVLSPGLVPRSLEYVFKIINAAQYPVYKPAEGGGEKLNVSQQVYELQWVKKLRKVSIAPLKDKYRRMSTQLSSNMAISNLDITNDSNYFVWVSFIEIYNEKIYDLLTISERRNTSNLAIREDSNGNVYVKGATQAFVRSGEEAYDVMVAGKLNLQVAATGVHAESSRSHCIFTITLLKETEMNNTTYEYPSSLEDTRDTSTYNYDEEIMRLRAENERLHFESIHAKRLYEEQLASMEASLMENADTTRELMEKLTEEYECQLSKLRSELTSPVDCKEEVNAERLARKRAEAEAEHLRACLAERDENEEKERTGSDLSDTNSEEEVDDNINESLEPTFHKDEINRSRLVRQSIMNESCADSSDNSDVLEISSDTIKEHSFNDCAFAVSEHIISTCKKICGDKTFDANQTSQNSFEESELVKTYNNESCYDDQVVEVEPNLGEKSGEEEQRDVQRSVSDSFCNEPIAVLGNRPDDILCNSREEVINDINTKEIGEKRQTFVKNDVNSLNFVPDNSNTSLATFEQLEIATMDSGQTAASYEFNTVNNGNKNRHFFDDNNGQTQNNVTNEGKKLYFENIQEIIETDVNKEQDDYRSPSIVKDEVPTDYQPSMIKKLLAKSLKTCRDAPGPQPIQKINNSRASDGSVDIFECFDSPSQDLEEKITDVETVCKSIACIDIVEEKEMCVDNFDTLTTVKKSEAEELFKVPIVVRKSAKVIDYDQEVKDVIEKTAKDLDVTIPNCEISQQNMTANNTLEQFENIYKDVTIPRVTEFENLVSDSHETIDDDIKQPSAIKYNLRKKSQMKLKNEELRDLKVDDKGVDEVLLQSESKCASKSRTSKRNLRLRRRNNVTSEECNSNGEDQLKDIVNLQSEFCDVTMGKPAPEKVVTDIKSPEKPQDENMPPNVELQSISKSVTRSRRKLFTPRADPLEENISQGGGSSERVRVPRPSYHRPRARRKL</sequence>
<feature type="region of interest" description="Disordered" evidence="9">
    <location>
        <begin position="1034"/>
        <end position="1109"/>
    </location>
</feature>
<dbReference type="GO" id="GO:0007018">
    <property type="term" value="P:microtubule-based movement"/>
    <property type="evidence" value="ECO:0007669"/>
    <property type="project" value="InterPro"/>
</dbReference>
<gene>
    <name evidence="11" type="ORF">LSINAPIS_LOCUS778</name>
</gene>
<feature type="compositionally biased region" description="Acidic residues" evidence="9">
    <location>
        <begin position="474"/>
        <end position="483"/>
    </location>
</feature>
<name>A0A5E4PPR7_9NEOP</name>
<dbReference type="GO" id="GO:0005524">
    <property type="term" value="F:ATP binding"/>
    <property type="evidence" value="ECO:0007669"/>
    <property type="project" value="UniProtKB-UniRule"/>
</dbReference>
<feature type="domain" description="Kinesin motor" evidence="10">
    <location>
        <begin position="55"/>
        <end position="332"/>
    </location>
</feature>
<dbReference type="PRINTS" id="PR00380">
    <property type="entry name" value="KINESINHEAVY"/>
</dbReference>
<evidence type="ECO:0000256" key="6">
    <source>
        <dbReference type="ARBA" id="ARBA00023212"/>
    </source>
</evidence>
<dbReference type="PANTHER" id="PTHR24115">
    <property type="entry name" value="KINESIN-RELATED"/>
    <property type="match status" value="1"/>
</dbReference>
<evidence type="ECO:0000256" key="3">
    <source>
        <dbReference type="ARBA" id="ARBA00022741"/>
    </source>
</evidence>
<feature type="binding site" evidence="7">
    <location>
        <begin position="142"/>
        <end position="149"/>
    </location>
    <ligand>
        <name>ATP</name>
        <dbReference type="ChEBI" id="CHEBI:30616"/>
    </ligand>
</feature>
<dbReference type="SMART" id="SM00129">
    <property type="entry name" value="KISc"/>
    <property type="match status" value="1"/>
</dbReference>
<proteinExistence type="inferred from homology"/>
<evidence type="ECO:0000256" key="5">
    <source>
        <dbReference type="ARBA" id="ARBA00023175"/>
    </source>
</evidence>
<dbReference type="PANTHER" id="PTHR24115:SF1008">
    <property type="entry name" value="KINESIN-LIKE PROTEIN SUBITO"/>
    <property type="match status" value="1"/>
</dbReference>
<dbReference type="AlphaFoldDB" id="A0A5E4PPR7"/>
<feature type="compositionally biased region" description="Basic and acidic residues" evidence="9">
    <location>
        <begin position="1034"/>
        <end position="1048"/>
    </location>
</feature>
<dbReference type="GO" id="GO:0008017">
    <property type="term" value="F:microtubule binding"/>
    <property type="evidence" value="ECO:0007669"/>
    <property type="project" value="InterPro"/>
</dbReference>
<keyword evidence="2" id="KW-0493">Microtubule</keyword>
<evidence type="ECO:0000313" key="11">
    <source>
        <dbReference type="EMBL" id="VVC87079.1"/>
    </source>
</evidence>
<dbReference type="GO" id="GO:0003777">
    <property type="term" value="F:microtubule motor activity"/>
    <property type="evidence" value="ECO:0007669"/>
    <property type="project" value="InterPro"/>
</dbReference>
<dbReference type="EMBL" id="FZQP02000071">
    <property type="protein sequence ID" value="VVC87079.1"/>
    <property type="molecule type" value="Genomic_DNA"/>
</dbReference>
<dbReference type="GO" id="GO:0005634">
    <property type="term" value="C:nucleus"/>
    <property type="evidence" value="ECO:0007669"/>
    <property type="project" value="TreeGrafter"/>
</dbReference>
<dbReference type="InterPro" id="IPR036961">
    <property type="entry name" value="Kinesin_motor_dom_sf"/>
</dbReference>
<keyword evidence="3 7" id="KW-0547">Nucleotide-binding</keyword>
<dbReference type="GO" id="GO:0005871">
    <property type="term" value="C:kinesin complex"/>
    <property type="evidence" value="ECO:0007669"/>
    <property type="project" value="TreeGrafter"/>
</dbReference>
<dbReference type="Pfam" id="PF00225">
    <property type="entry name" value="Kinesin"/>
    <property type="match status" value="1"/>
</dbReference>
<accession>A0A5E4PPR7</accession>
<evidence type="ECO:0000313" key="12">
    <source>
        <dbReference type="Proteomes" id="UP000324832"/>
    </source>
</evidence>
<dbReference type="Gene3D" id="3.40.850.10">
    <property type="entry name" value="Kinesin motor domain"/>
    <property type="match status" value="1"/>
</dbReference>
<keyword evidence="8" id="KW-0175">Coiled coil</keyword>
<feature type="coiled-coil region" evidence="8">
    <location>
        <begin position="391"/>
        <end position="422"/>
    </location>
</feature>
<dbReference type="InterPro" id="IPR001752">
    <property type="entry name" value="Kinesin_motor_dom"/>
</dbReference>
<evidence type="ECO:0000256" key="7">
    <source>
        <dbReference type="PROSITE-ProRule" id="PRU00283"/>
    </source>
</evidence>
<evidence type="ECO:0000256" key="4">
    <source>
        <dbReference type="ARBA" id="ARBA00022840"/>
    </source>
</evidence>
<evidence type="ECO:0000256" key="8">
    <source>
        <dbReference type="SAM" id="Coils"/>
    </source>
</evidence>
<feature type="compositionally biased region" description="Basic residues" evidence="9">
    <location>
        <begin position="1099"/>
        <end position="1109"/>
    </location>
</feature>
<feature type="compositionally biased region" description="Basic and acidic residues" evidence="9">
    <location>
        <begin position="452"/>
        <end position="467"/>
    </location>
</feature>
<dbReference type="GO" id="GO:0005874">
    <property type="term" value="C:microtubule"/>
    <property type="evidence" value="ECO:0007669"/>
    <property type="project" value="UniProtKB-KW"/>
</dbReference>
<evidence type="ECO:0000256" key="2">
    <source>
        <dbReference type="ARBA" id="ARBA00022701"/>
    </source>
</evidence>
<keyword evidence="4 7" id="KW-0067">ATP-binding</keyword>
<feature type="region of interest" description="Disordered" evidence="9">
    <location>
        <begin position="452"/>
        <end position="491"/>
    </location>
</feature>